<evidence type="ECO:0000313" key="1">
    <source>
        <dbReference type="EMBL" id="OHA68397.1"/>
    </source>
</evidence>
<dbReference type="Gene3D" id="3.40.50.300">
    <property type="entry name" value="P-loop containing nucleotide triphosphate hydrolases"/>
    <property type="match status" value="1"/>
</dbReference>
<dbReference type="InterPro" id="IPR027417">
    <property type="entry name" value="P-loop_NTPase"/>
</dbReference>
<dbReference type="InterPro" id="IPR003724">
    <property type="entry name" value="CblAdoTrfase_CobA"/>
</dbReference>
<dbReference type="GO" id="GO:0008817">
    <property type="term" value="F:corrinoid adenosyltransferase activity"/>
    <property type="evidence" value="ECO:0007669"/>
    <property type="project" value="InterPro"/>
</dbReference>
<organism evidence="1 2">
    <name type="scientific">Candidatus Wildermuthbacteria bacterium RIFCSPHIGHO2_02_FULL_47_17</name>
    <dbReference type="NCBI Taxonomy" id="1802452"/>
    <lineage>
        <taxon>Bacteria</taxon>
        <taxon>Candidatus Wildermuthiibacteriota</taxon>
    </lineage>
</organism>
<proteinExistence type="predicted"/>
<dbReference type="PIRSF" id="PIRSF015617">
    <property type="entry name" value="Adensltrnsf_CobA"/>
    <property type="match status" value="1"/>
</dbReference>
<comment type="caution">
    <text evidence="1">The sequence shown here is derived from an EMBL/GenBank/DDBJ whole genome shotgun (WGS) entry which is preliminary data.</text>
</comment>
<name>A0A1G2R6P8_9BACT</name>
<gene>
    <name evidence="1" type="ORF">A3D59_04495</name>
</gene>
<dbReference type="Proteomes" id="UP000179258">
    <property type="component" value="Unassembled WGS sequence"/>
</dbReference>
<accession>A0A1G2R6P8</accession>
<protein>
    <recommendedName>
        <fullName evidence="3">Cob(I)yrinic acid a,c-diamide adenosyltransferase</fullName>
    </recommendedName>
</protein>
<dbReference type="GO" id="GO:0009236">
    <property type="term" value="P:cobalamin biosynthetic process"/>
    <property type="evidence" value="ECO:0007669"/>
    <property type="project" value="InterPro"/>
</dbReference>
<sequence length="173" mass="19100">MIFVFTGDGKGKTTAAIGQAIRVLGHGRKAALVQFIKSEKWQSGEERSLKKFGKFFLLYKGGKGFVGIMGDSLPRLAHLAAARRTFTFAKKIINSGKFGIVILDEINVALALKLIGIKEVVALLRRVPEETDVICTGRAAPKELIKIAGLVTECREIKHPYQKGFPANKRREY</sequence>
<evidence type="ECO:0008006" key="3">
    <source>
        <dbReference type="Google" id="ProtNLM"/>
    </source>
</evidence>
<dbReference type="SUPFAM" id="SSF52540">
    <property type="entry name" value="P-loop containing nucleoside triphosphate hydrolases"/>
    <property type="match status" value="1"/>
</dbReference>
<dbReference type="GO" id="GO:0005524">
    <property type="term" value="F:ATP binding"/>
    <property type="evidence" value="ECO:0007669"/>
    <property type="project" value="InterPro"/>
</dbReference>
<reference evidence="1 2" key="1">
    <citation type="journal article" date="2016" name="Nat. Commun.">
        <title>Thousands of microbial genomes shed light on interconnected biogeochemical processes in an aquifer system.</title>
        <authorList>
            <person name="Anantharaman K."/>
            <person name="Brown C.T."/>
            <person name="Hug L.A."/>
            <person name="Sharon I."/>
            <person name="Castelle C.J."/>
            <person name="Probst A.J."/>
            <person name="Thomas B.C."/>
            <person name="Singh A."/>
            <person name="Wilkins M.J."/>
            <person name="Karaoz U."/>
            <person name="Brodie E.L."/>
            <person name="Williams K.H."/>
            <person name="Hubbard S.S."/>
            <person name="Banfield J.F."/>
        </authorList>
    </citation>
    <scope>NUCLEOTIDE SEQUENCE [LARGE SCALE GENOMIC DNA]</scope>
</reference>
<dbReference type="Pfam" id="PF02572">
    <property type="entry name" value="CobA_CobO_BtuR"/>
    <property type="match status" value="1"/>
</dbReference>
<dbReference type="PANTHER" id="PTHR46638">
    <property type="entry name" value="CORRINOID ADENOSYLTRANSFERASE"/>
    <property type="match status" value="1"/>
</dbReference>
<dbReference type="PANTHER" id="PTHR46638:SF1">
    <property type="entry name" value="CORRINOID ADENOSYLTRANSFERASE"/>
    <property type="match status" value="1"/>
</dbReference>
<dbReference type="AlphaFoldDB" id="A0A1G2R6P8"/>
<dbReference type="EMBL" id="MHTX01000017">
    <property type="protein sequence ID" value="OHA68397.1"/>
    <property type="molecule type" value="Genomic_DNA"/>
</dbReference>
<evidence type="ECO:0000313" key="2">
    <source>
        <dbReference type="Proteomes" id="UP000179258"/>
    </source>
</evidence>